<accession>A0ACD5WEI0</accession>
<evidence type="ECO:0000313" key="2">
    <source>
        <dbReference type="Proteomes" id="UP001732700"/>
    </source>
</evidence>
<evidence type="ECO:0000313" key="1">
    <source>
        <dbReference type="EnsemblPlants" id="AVESA.00010b.r2.4AG0606160.2.CDS"/>
    </source>
</evidence>
<reference evidence="1" key="2">
    <citation type="submission" date="2025-09" db="UniProtKB">
        <authorList>
            <consortium name="EnsemblPlants"/>
        </authorList>
    </citation>
    <scope>IDENTIFICATION</scope>
</reference>
<organism evidence="1 2">
    <name type="scientific">Avena sativa</name>
    <name type="common">Oat</name>
    <dbReference type="NCBI Taxonomy" id="4498"/>
    <lineage>
        <taxon>Eukaryota</taxon>
        <taxon>Viridiplantae</taxon>
        <taxon>Streptophyta</taxon>
        <taxon>Embryophyta</taxon>
        <taxon>Tracheophyta</taxon>
        <taxon>Spermatophyta</taxon>
        <taxon>Magnoliopsida</taxon>
        <taxon>Liliopsida</taxon>
        <taxon>Poales</taxon>
        <taxon>Poaceae</taxon>
        <taxon>BOP clade</taxon>
        <taxon>Pooideae</taxon>
        <taxon>Poodae</taxon>
        <taxon>Poeae</taxon>
        <taxon>Poeae Chloroplast Group 1 (Aveneae type)</taxon>
        <taxon>Aveninae</taxon>
        <taxon>Avena</taxon>
    </lineage>
</organism>
<dbReference type="Proteomes" id="UP001732700">
    <property type="component" value="Chromosome 4A"/>
</dbReference>
<reference evidence="1" key="1">
    <citation type="submission" date="2021-05" db="EMBL/GenBank/DDBJ databases">
        <authorList>
            <person name="Scholz U."/>
            <person name="Mascher M."/>
            <person name="Fiebig A."/>
        </authorList>
    </citation>
    <scope>NUCLEOTIDE SEQUENCE [LARGE SCALE GENOMIC DNA]</scope>
</reference>
<proteinExistence type="predicted"/>
<name>A0ACD5WEI0_AVESA</name>
<protein>
    <submittedName>
        <fullName evidence="1">Uncharacterized protein</fullName>
    </submittedName>
</protein>
<sequence>MAAGASSGRLLRATTARAFHPDSGRIPSSSSPSASGHHATGRPCRIPSLKFPFLWEETKAKHNKSRAAEQRAALITLGPSTAGTLEEKRRGLRLPGEANSVELLLPLAYEVARRLVLRQFGATWLALTRRCWAKVLEAVIHQVNPAGCLAHILHIRTDLVAAVQVKVNAHFIWTCNLIHQGVIRCQSFTLIGVAGSLLGSVPCFLEGCGVVVESFLLQFRAMSQVVDQAEIIKLLIEALDMFLIGTALLTFGMGMYGMFYGSRSVQKPIYQRLKEGARLQSIVQAKSRFGHAILLLLQAGVLEKFKSVPLVTGLDMACFAGAVLASSAGVFLLSKLSVRPQRCKRTSFA</sequence>
<keyword evidence="2" id="KW-1185">Reference proteome</keyword>
<dbReference type="EnsemblPlants" id="AVESA.00010b.r2.4AG0606160.2">
    <property type="protein sequence ID" value="AVESA.00010b.r2.4AG0606160.2.CDS"/>
    <property type="gene ID" value="AVESA.00010b.r2.4AG0606160"/>
</dbReference>